<evidence type="ECO:0000313" key="3">
    <source>
        <dbReference type="Proteomes" id="UP000199572"/>
    </source>
</evidence>
<accession>A0A1H9QFC1</accession>
<feature type="signal peptide" evidence="1">
    <location>
        <begin position="1"/>
        <end position="26"/>
    </location>
</feature>
<dbReference type="PROSITE" id="PS51257">
    <property type="entry name" value="PROKAR_LIPOPROTEIN"/>
    <property type="match status" value="1"/>
</dbReference>
<dbReference type="Proteomes" id="UP000199572">
    <property type="component" value="Unassembled WGS sequence"/>
</dbReference>
<feature type="chain" id="PRO_5011709425" evidence="1">
    <location>
        <begin position="27"/>
        <end position="185"/>
    </location>
</feature>
<proteinExistence type="predicted"/>
<gene>
    <name evidence="2" type="ORF">SAMN04488023_111153</name>
</gene>
<sequence length="185" mass="20875">MKPLFKFSVLAIFCVAILAACSPRLYTDNPYEAGTLGAGTLDSIRSFLKTNSTVKLKDTILIKYDFNNDDCWSDLNGQNPEFINNTRWAYQKGIQEKADKRPHVAIYQYREVGNNFSPVRSKGLEIETDPGILKQLLFKTKTRCGTSAIILPNGKFLLLKSDSHFAALLLDAKQIEQKLIENLVR</sequence>
<dbReference type="STRING" id="390241.SAMN04488023_111153"/>
<protein>
    <submittedName>
        <fullName evidence="2">Uncharacterized protein</fullName>
    </submittedName>
</protein>
<keyword evidence="1" id="KW-0732">Signal</keyword>
<keyword evidence="3" id="KW-1185">Reference proteome</keyword>
<dbReference type="RefSeq" id="WP_139180170.1">
    <property type="nucleotide sequence ID" value="NZ_FOGG01000011.1"/>
</dbReference>
<organism evidence="2 3">
    <name type="scientific">Pedobacter rhizosphaerae</name>
    <dbReference type="NCBI Taxonomy" id="390241"/>
    <lineage>
        <taxon>Bacteria</taxon>
        <taxon>Pseudomonadati</taxon>
        <taxon>Bacteroidota</taxon>
        <taxon>Sphingobacteriia</taxon>
        <taxon>Sphingobacteriales</taxon>
        <taxon>Sphingobacteriaceae</taxon>
        <taxon>Pedobacter</taxon>
    </lineage>
</organism>
<reference evidence="3" key="1">
    <citation type="submission" date="2016-10" db="EMBL/GenBank/DDBJ databases">
        <authorList>
            <person name="Varghese N."/>
            <person name="Submissions S."/>
        </authorList>
    </citation>
    <scope>NUCLEOTIDE SEQUENCE [LARGE SCALE GENOMIC DNA]</scope>
    <source>
        <strain evidence="3">DSM 18610</strain>
    </source>
</reference>
<dbReference type="EMBL" id="FOGG01000011">
    <property type="protein sequence ID" value="SER58493.1"/>
    <property type="molecule type" value="Genomic_DNA"/>
</dbReference>
<dbReference type="OrthoDB" id="756036at2"/>
<name>A0A1H9QFC1_9SPHI</name>
<evidence type="ECO:0000313" key="2">
    <source>
        <dbReference type="EMBL" id="SER58493.1"/>
    </source>
</evidence>
<evidence type="ECO:0000256" key="1">
    <source>
        <dbReference type="SAM" id="SignalP"/>
    </source>
</evidence>
<dbReference type="AlphaFoldDB" id="A0A1H9QFC1"/>